<dbReference type="PANTHER" id="PTHR10302:SF27">
    <property type="entry name" value="SINGLE-STRANDED DNA-BINDING PROTEIN"/>
    <property type="match status" value="1"/>
</dbReference>
<dbReference type="KEGG" id="tvi:Thivi_1490"/>
<evidence type="ECO:0000256" key="4">
    <source>
        <dbReference type="SAM" id="MobiDB-lite"/>
    </source>
</evidence>
<organism evidence="5 6">
    <name type="scientific">Thiocystis violascens (strain ATCC 17096 / DSM 198 / 6111)</name>
    <name type="common">Chromatium violascens</name>
    <dbReference type="NCBI Taxonomy" id="765911"/>
    <lineage>
        <taxon>Bacteria</taxon>
        <taxon>Pseudomonadati</taxon>
        <taxon>Pseudomonadota</taxon>
        <taxon>Gammaproteobacteria</taxon>
        <taxon>Chromatiales</taxon>
        <taxon>Chromatiaceae</taxon>
        <taxon>Thiocystis</taxon>
    </lineage>
</organism>
<evidence type="ECO:0000256" key="3">
    <source>
        <dbReference type="RuleBase" id="RU000524"/>
    </source>
</evidence>
<accession>I3Y923</accession>
<dbReference type="STRING" id="765911.Thivi_1490"/>
<evidence type="ECO:0000313" key="5">
    <source>
        <dbReference type="EMBL" id="AFL73491.1"/>
    </source>
</evidence>
<comment type="caution">
    <text evidence="2">Lacks conserved residue(s) required for the propagation of feature annotation.</text>
</comment>
<dbReference type="GO" id="GO:0003697">
    <property type="term" value="F:single-stranded DNA binding"/>
    <property type="evidence" value="ECO:0007669"/>
    <property type="project" value="UniProtKB-UniRule"/>
</dbReference>
<name>I3Y923_THIV6</name>
<keyword evidence="6" id="KW-1185">Reference proteome</keyword>
<proteinExistence type="inferred from homology"/>
<gene>
    <name evidence="5" type="ordered locus">Thivi_1490</name>
</gene>
<dbReference type="Proteomes" id="UP000006062">
    <property type="component" value="Chromosome"/>
</dbReference>
<dbReference type="PANTHER" id="PTHR10302">
    <property type="entry name" value="SINGLE-STRANDED DNA-BINDING PROTEIN"/>
    <property type="match status" value="1"/>
</dbReference>
<dbReference type="Gene3D" id="2.40.50.140">
    <property type="entry name" value="Nucleic acid-binding proteins"/>
    <property type="match status" value="1"/>
</dbReference>
<dbReference type="InterPro" id="IPR011344">
    <property type="entry name" value="ssDNA-bd"/>
</dbReference>
<dbReference type="Pfam" id="PF00436">
    <property type="entry name" value="SSB"/>
    <property type="match status" value="1"/>
</dbReference>
<dbReference type="RefSeq" id="WP_014777959.1">
    <property type="nucleotide sequence ID" value="NC_018012.1"/>
</dbReference>
<dbReference type="OrthoDB" id="9809878at2"/>
<protein>
    <recommendedName>
        <fullName evidence="2 3">Single-stranded DNA-binding protein</fullName>
        <shortName evidence="2">SSB</shortName>
    </recommendedName>
</protein>
<comment type="subunit">
    <text evidence="2">Homotetramer.</text>
</comment>
<dbReference type="PROSITE" id="PS50935">
    <property type="entry name" value="SSB"/>
    <property type="match status" value="1"/>
</dbReference>
<dbReference type="GO" id="GO:0009295">
    <property type="term" value="C:nucleoid"/>
    <property type="evidence" value="ECO:0007669"/>
    <property type="project" value="TreeGrafter"/>
</dbReference>
<feature type="region of interest" description="Disordered" evidence="4">
    <location>
        <begin position="120"/>
        <end position="170"/>
    </location>
</feature>
<dbReference type="EMBL" id="CP003154">
    <property type="protein sequence ID" value="AFL73491.1"/>
    <property type="molecule type" value="Genomic_DNA"/>
</dbReference>
<dbReference type="eggNOG" id="COG0629">
    <property type="taxonomic scope" value="Bacteria"/>
</dbReference>
<evidence type="ECO:0000256" key="2">
    <source>
        <dbReference type="HAMAP-Rule" id="MF_00984"/>
    </source>
</evidence>
<evidence type="ECO:0000256" key="1">
    <source>
        <dbReference type="ARBA" id="ARBA00023125"/>
    </source>
</evidence>
<reference evidence="5 6" key="1">
    <citation type="submission" date="2012-06" db="EMBL/GenBank/DDBJ databases">
        <title>Complete sequence of Thiocystis violascens DSM 198.</title>
        <authorList>
            <consortium name="US DOE Joint Genome Institute"/>
            <person name="Lucas S."/>
            <person name="Han J."/>
            <person name="Lapidus A."/>
            <person name="Cheng J.-F."/>
            <person name="Goodwin L."/>
            <person name="Pitluck S."/>
            <person name="Peters L."/>
            <person name="Ovchinnikova G."/>
            <person name="Teshima H."/>
            <person name="Detter J.C."/>
            <person name="Han C."/>
            <person name="Tapia R."/>
            <person name="Land M."/>
            <person name="Hauser L."/>
            <person name="Kyrpides N."/>
            <person name="Ivanova N."/>
            <person name="Pagani I."/>
            <person name="Vogl K."/>
            <person name="Liu Z."/>
            <person name="Frigaard N.-U."/>
            <person name="Bryant D."/>
            <person name="Woyke T."/>
        </authorList>
    </citation>
    <scope>NUCLEOTIDE SEQUENCE [LARGE SCALE GENOMIC DNA]</scope>
    <source>
        <strain evidence="6">ATCC 17096 / DSM 198 / 6111</strain>
    </source>
</reference>
<evidence type="ECO:0000313" key="6">
    <source>
        <dbReference type="Proteomes" id="UP000006062"/>
    </source>
</evidence>
<dbReference type="CDD" id="cd04496">
    <property type="entry name" value="SSB_OBF"/>
    <property type="match status" value="1"/>
</dbReference>
<dbReference type="NCBIfam" id="TIGR00621">
    <property type="entry name" value="ssb"/>
    <property type="match status" value="1"/>
</dbReference>
<dbReference type="GO" id="GO:0006260">
    <property type="term" value="P:DNA replication"/>
    <property type="evidence" value="ECO:0007669"/>
    <property type="project" value="InterPro"/>
</dbReference>
<dbReference type="AlphaFoldDB" id="I3Y923"/>
<dbReference type="InterPro" id="IPR012340">
    <property type="entry name" value="NA-bd_OB-fold"/>
</dbReference>
<dbReference type="HOGENOM" id="CLU_078758_0_0_6"/>
<dbReference type="InterPro" id="IPR000424">
    <property type="entry name" value="Primosome_PriB/ssb"/>
</dbReference>
<dbReference type="HAMAP" id="MF_00984">
    <property type="entry name" value="SSB"/>
    <property type="match status" value="1"/>
</dbReference>
<dbReference type="SUPFAM" id="SSF50249">
    <property type="entry name" value="Nucleic acid-binding proteins"/>
    <property type="match status" value="1"/>
</dbReference>
<sequence length="170" mass="18084">MSRGINTVTLIGHLGADPEIRTLPSGDPVAKLSLATGETWKDKTSGESRERTEWHRVVLLGRFAEIAGQSLHSGAQVYVEGTLRTRRYQAQDGGERFVTEVVVEHNGTLLMLNGHPKATVEPARTTSASGAPPTKPPSTPSGAATTPARGRPQPTAPAVPVPEFDDSIPF</sequence>
<keyword evidence="1 2" id="KW-0238">DNA-binding</keyword>